<dbReference type="EMBL" id="BMKA01000003">
    <property type="protein sequence ID" value="GGA23921.1"/>
    <property type="molecule type" value="Genomic_DNA"/>
</dbReference>
<reference evidence="1" key="2">
    <citation type="submission" date="2020-09" db="EMBL/GenBank/DDBJ databases">
        <authorList>
            <person name="Sun Q."/>
            <person name="Zhou Y."/>
        </authorList>
    </citation>
    <scope>NUCLEOTIDE SEQUENCE</scope>
    <source>
        <strain evidence="1">CGMCC 1.15880</strain>
    </source>
</reference>
<evidence type="ECO:0000313" key="1">
    <source>
        <dbReference type="EMBL" id="GGA23921.1"/>
    </source>
</evidence>
<evidence type="ECO:0000313" key="2">
    <source>
        <dbReference type="Proteomes" id="UP000628017"/>
    </source>
</evidence>
<dbReference type="AlphaFoldDB" id="A0A916R031"/>
<organism evidence="1 2">
    <name type="scientific">Neptunicoccus cionae</name>
    <dbReference type="NCBI Taxonomy" id="2035344"/>
    <lineage>
        <taxon>Bacteria</taxon>
        <taxon>Pseudomonadati</taxon>
        <taxon>Pseudomonadota</taxon>
        <taxon>Alphaproteobacteria</taxon>
        <taxon>Rhodobacterales</taxon>
        <taxon>Paracoccaceae</taxon>
        <taxon>Neptunicoccus</taxon>
    </lineage>
</organism>
<comment type="caution">
    <text evidence="1">The sequence shown here is derived from an EMBL/GenBank/DDBJ whole genome shotgun (WGS) entry which is preliminary data.</text>
</comment>
<sequence length="106" mass="12213">MQRVYVAFGLDPEGFWRITPRELVVRLEGARRRLLNEQDGRVWLAWHVAALSRQSKLPDLASLLQTHPQKPTQTLQDQEIGLDQLFLAWGGDPAQLADVRKLREET</sequence>
<accession>A0A916R031</accession>
<keyword evidence="2" id="KW-1185">Reference proteome</keyword>
<gene>
    <name evidence="1" type="ORF">GCM10011498_26070</name>
</gene>
<reference evidence="1" key="1">
    <citation type="journal article" date="2014" name="Int. J. Syst. Evol. Microbiol.">
        <title>Complete genome sequence of Corynebacterium casei LMG S-19264T (=DSM 44701T), isolated from a smear-ripened cheese.</title>
        <authorList>
            <consortium name="US DOE Joint Genome Institute (JGI-PGF)"/>
            <person name="Walter F."/>
            <person name="Albersmeier A."/>
            <person name="Kalinowski J."/>
            <person name="Ruckert C."/>
        </authorList>
    </citation>
    <scope>NUCLEOTIDE SEQUENCE</scope>
    <source>
        <strain evidence="1">CGMCC 1.15880</strain>
    </source>
</reference>
<name>A0A916R031_9RHOB</name>
<protein>
    <recommendedName>
        <fullName evidence="3">Phage tail assembly chaperone</fullName>
    </recommendedName>
</protein>
<evidence type="ECO:0008006" key="3">
    <source>
        <dbReference type="Google" id="ProtNLM"/>
    </source>
</evidence>
<dbReference type="Proteomes" id="UP000628017">
    <property type="component" value="Unassembled WGS sequence"/>
</dbReference>
<dbReference type="RefSeq" id="WP_188676017.1">
    <property type="nucleotide sequence ID" value="NZ_BMKA01000003.1"/>
</dbReference>
<proteinExistence type="predicted"/>